<organism evidence="1 2">
    <name type="scientific">Racocetra persica</name>
    <dbReference type="NCBI Taxonomy" id="160502"/>
    <lineage>
        <taxon>Eukaryota</taxon>
        <taxon>Fungi</taxon>
        <taxon>Fungi incertae sedis</taxon>
        <taxon>Mucoromycota</taxon>
        <taxon>Glomeromycotina</taxon>
        <taxon>Glomeromycetes</taxon>
        <taxon>Diversisporales</taxon>
        <taxon>Gigasporaceae</taxon>
        <taxon>Racocetra</taxon>
    </lineage>
</organism>
<dbReference type="Proteomes" id="UP000789920">
    <property type="component" value="Unassembled WGS sequence"/>
</dbReference>
<gene>
    <name evidence="1" type="ORF">RPERSI_LOCUS4694</name>
</gene>
<comment type="caution">
    <text evidence="1">The sequence shown here is derived from an EMBL/GenBank/DDBJ whole genome shotgun (WGS) entry which is preliminary data.</text>
</comment>
<feature type="non-terminal residue" evidence="1">
    <location>
        <position position="1"/>
    </location>
</feature>
<sequence>RESEHQHSKRSTHLTYSWSIDQEVKEHAGYYIFETFGDQTPGATLEIKL</sequence>
<dbReference type="EMBL" id="CAJVQC010006654">
    <property type="protein sequence ID" value="CAG8569483.1"/>
    <property type="molecule type" value="Genomic_DNA"/>
</dbReference>
<evidence type="ECO:0000313" key="2">
    <source>
        <dbReference type="Proteomes" id="UP000789920"/>
    </source>
</evidence>
<name>A0ACA9M7P0_9GLOM</name>
<protein>
    <submittedName>
        <fullName evidence="1">6653_t:CDS:1</fullName>
    </submittedName>
</protein>
<reference evidence="1" key="1">
    <citation type="submission" date="2021-06" db="EMBL/GenBank/DDBJ databases">
        <authorList>
            <person name="Kallberg Y."/>
            <person name="Tangrot J."/>
            <person name="Rosling A."/>
        </authorList>
    </citation>
    <scope>NUCLEOTIDE SEQUENCE</scope>
    <source>
        <strain evidence="1">MA461A</strain>
    </source>
</reference>
<keyword evidence="2" id="KW-1185">Reference proteome</keyword>
<proteinExistence type="predicted"/>
<evidence type="ECO:0000313" key="1">
    <source>
        <dbReference type="EMBL" id="CAG8569483.1"/>
    </source>
</evidence>
<accession>A0ACA9M7P0</accession>